<reference evidence="1 2" key="1">
    <citation type="journal article" date="2006" name="Science">
        <title>The genome of black cottonwood, Populus trichocarpa (Torr. &amp; Gray).</title>
        <authorList>
            <person name="Tuskan G.A."/>
            <person name="Difazio S."/>
            <person name="Jansson S."/>
            <person name="Bohlmann J."/>
            <person name="Grigoriev I."/>
            <person name="Hellsten U."/>
            <person name="Putnam N."/>
            <person name="Ralph S."/>
            <person name="Rombauts S."/>
            <person name="Salamov A."/>
            <person name="Schein J."/>
            <person name="Sterck L."/>
            <person name="Aerts A."/>
            <person name="Bhalerao R.R."/>
            <person name="Bhalerao R.P."/>
            <person name="Blaudez D."/>
            <person name="Boerjan W."/>
            <person name="Brun A."/>
            <person name="Brunner A."/>
            <person name="Busov V."/>
            <person name="Campbell M."/>
            <person name="Carlson J."/>
            <person name="Chalot M."/>
            <person name="Chapman J."/>
            <person name="Chen G.L."/>
            <person name="Cooper D."/>
            <person name="Coutinho P.M."/>
            <person name="Couturier J."/>
            <person name="Covert S."/>
            <person name="Cronk Q."/>
            <person name="Cunningham R."/>
            <person name="Davis J."/>
            <person name="Degroeve S."/>
            <person name="Dejardin A."/>
            <person name="Depamphilis C."/>
            <person name="Detter J."/>
            <person name="Dirks B."/>
            <person name="Dubchak I."/>
            <person name="Duplessis S."/>
            <person name="Ehlting J."/>
            <person name="Ellis B."/>
            <person name="Gendler K."/>
            <person name="Goodstein D."/>
            <person name="Gribskov M."/>
            <person name="Grimwood J."/>
            <person name="Groover A."/>
            <person name="Gunter L."/>
            <person name="Hamberger B."/>
            <person name="Heinze B."/>
            <person name="Helariutta Y."/>
            <person name="Henrissat B."/>
            <person name="Holligan D."/>
            <person name="Holt R."/>
            <person name="Huang W."/>
            <person name="Islam-Faridi N."/>
            <person name="Jones S."/>
            <person name="Jones-Rhoades M."/>
            <person name="Jorgensen R."/>
            <person name="Joshi C."/>
            <person name="Kangasjarvi J."/>
            <person name="Karlsson J."/>
            <person name="Kelleher C."/>
            <person name="Kirkpatrick R."/>
            <person name="Kirst M."/>
            <person name="Kohler A."/>
            <person name="Kalluri U."/>
            <person name="Larimer F."/>
            <person name="Leebens-Mack J."/>
            <person name="Leple J.C."/>
            <person name="Locascio P."/>
            <person name="Lou Y."/>
            <person name="Lucas S."/>
            <person name="Martin F."/>
            <person name="Montanini B."/>
            <person name="Napoli C."/>
            <person name="Nelson D.R."/>
            <person name="Nelson C."/>
            <person name="Nieminen K."/>
            <person name="Nilsson O."/>
            <person name="Pereda V."/>
            <person name="Peter G."/>
            <person name="Philippe R."/>
            <person name="Pilate G."/>
            <person name="Poliakov A."/>
            <person name="Razumovskaya J."/>
            <person name="Richardson P."/>
            <person name="Rinaldi C."/>
            <person name="Ritland K."/>
            <person name="Rouze P."/>
            <person name="Ryaboy D."/>
            <person name="Schmutz J."/>
            <person name="Schrader J."/>
            <person name="Segerman B."/>
            <person name="Shin H."/>
            <person name="Siddiqui A."/>
            <person name="Sterky F."/>
            <person name="Terry A."/>
            <person name="Tsai C.J."/>
            <person name="Uberbacher E."/>
            <person name="Unneberg P."/>
            <person name="Vahala J."/>
            <person name="Wall K."/>
            <person name="Wessler S."/>
            <person name="Yang G."/>
            <person name="Yin T."/>
            <person name="Douglas C."/>
            <person name="Marra M."/>
            <person name="Sandberg G."/>
            <person name="Van de Peer Y."/>
            <person name="Rokhsar D."/>
        </authorList>
    </citation>
    <scope>NUCLEOTIDE SEQUENCE [LARGE SCALE GENOMIC DNA]</scope>
    <source>
        <strain evidence="2">cv. Nisqually</strain>
    </source>
</reference>
<keyword evidence="2" id="KW-1185">Reference proteome</keyword>
<name>A0ACC0RPV1_POPTR</name>
<accession>A0ACC0RPV1</accession>
<evidence type="ECO:0000313" key="2">
    <source>
        <dbReference type="Proteomes" id="UP000006729"/>
    </source>
</evidence>
<proteinExistence type="predicted"/>
<dbReference type="Proteomes" id="UP000006729">
    <property type="component" value="Chromosome 17"/>
</dbReference>
<dbReference type="EMBL" id="CM009306">
    <property type="protein sequence ID" value="KAI9378959.1"/>
    <property type="molecule type" value="Genomic_DNA"/>
</dbReference>
<gene>
    <name evidence="1" type="ORF">POPTR_017G013450v4</name>
</gene>
<protein>
    <submittedName>
        <fullName evidence="1">Uncharacterized protein</fullName>
    </submittedName>
</protein>
<sequence length="112" mass="13047">MLKWLWTVFEGPTTSPELGDDKFHFINGGMERDKKKPILCNACLRLLHFTPGMADTCESEFVFGYSFLQIYFCMVSPYVHYFPCSDKLTVGAMEGVLSFSWWWLNVVLIIRF</sequence>
<evidence type="ECO:0000313" key="1">
    <source>
        <dbReference type="EMBL" id="KAI9378959.1"/>
    </source>
</evidence>
<comment type="caution">
    <text evidence="1">The sequence shown here is derived from an EMBL/GenBank/DDBJ whole genome shotgun (WGS) entry which is preliminary data.</text>
</comment>
<organism evidence="1 2">
    <name type="scientific">Populus trichocarpa</name>
    <name type="common">Western balsam poplar</name>
    <name type="synonym">Populus balsamifera subsp. trichocarpa</name>
    <dbReference type="NCBI Taxonomy" id="3694"/>
    <lineage>
        <taxon>Eukaryota</taxon>
        <taxon>Viridiplantae</taxon>
        <taxon>Streptophyta</taxon>
        <taxon>Embryophyta</taxon>
        <taxon>Tracheophyta</taxon>
        <taxon>Spermatophyta</taxon>
        <taxon>Magnoliopsida</taxon>
        <taxon>eudicotyledons</taxon>
        <taxon>Gunneridae</taxon>
        <taxon>Pentapetalae</taxon>
        <taxon>rosids</taxon>
        <taxon>fabids</taxon>
        <taxon>Malpighiales</taxon>
        <taxon>Salicaceae</taxon>
        <taxon>Saliceae</taxon>
        <taxon>Populus</taxon>
    </lineage>
</organism>